<dbReference type="GO" id="GO:0032153">
    <property type="term" value="C:cell division site"/>
    <property type="evidence" value="ECO:0007669"/>
    <property type="project" value="TreeGrafter"/>
</dbReference>
<evidence type="ECO:0000256" key="1">
    <source>
        <dbReference type="ARBA" id="ARBA00004141"/>
    </source>
</evidence>
<organism evidence="9 10">
    <name type="scientific">Hymenobacter rubripertinctus</name>
    <dbReference type="NCBI Taxonomy" id="2029981"/>
    <lineage>
        <taxon>Bacteria</taxon>
        <taxon>Pseudomonadati</taxon>
        <taxon>Bacteroidota</taxon>
        <taxon>Cytophagia</taxon>
        <taxon>Cytophagales</taxon>
        <taxon>Hymenobacteraceae</taxon>
        <taxon>Hymenobacter</taxon>
    </lineage>
</organism>
<accession>A0A418R1N0</accession>
<evidence type="ECO:0000256" key="7">
    <source>
        <dbReference type="ARBA" id="ARBA00033270"/>
    </source>
</evidence>
<dbReference type="EMBL" id="QYCN01000009">
    <property type="protein sequence ID" value="RIY11315.1"/>
    <property type="molecule type" value="Genomic_DNA"/>
</dbReference>
<dbReference type="PANTHER" id="PTHR30474:SF1">
    <property type="entry name" value="PEPTIDOGLYCAN GLYCOSYLTRANSFERASE MRDB"/>
    <property type="match status" value="1"/>
</dbReference>
<feature type="transmembrane region" description="Helical" evidence="8">
    <location>
        <begin position="241"/>
        <end position="257"/>
    </location>
</feature>
<feature type="transmembrane region" description="Helical" evidence="8">
    <location>
        <begin position="42"/>
        <end position="63"/>
    </location>
</feature>
<evidence type="ECO:0000256" key="3">
    <source>
        <dbReference type="ARBA" id="ARBA00022960"/>
    </source>
</evidence>
<feature type="transmembrane region" description="Helical" evidence="8">
    <location>
        <begin position="392"/>
        <end position="419"/>
    </location>
</feature>
<gene>
    <name evidence="9" type="ORF">D0T11_07580</name>
</gene>
<sequence>MNYDWADAGGTAQFILHTSYFILHEVNSSPARYNRSIDWVTVLLYLLMVGVGWLNVYAASYSPDAPENPLGSLGFAQLMGYDWFKQIIWIGTALLLVLVLLVIDPKAYDTFAFGLYGVMIVLLIVTPFIARPIGGSRSWLELGPVRLQPAEFAKFITALAVSRYLATINMRQQNFRDQLVLAGLTLLPPLLIIAANETGQALVFGAFLLAYFREGMSPLILLILAAGGVILLLALLVPKLWLVLAFTIILVIVLVANRRALRHHLPVSVGVWAVVIGMVFGVDFFFNSVLQDHQRKRIEILLNPSADPLGVGWNVTQSKIAIGSGGLAGKGFLQGTQTKFDFVPAQSTDFIFCTVGEEWGWAGTMVTIILFMALLMRVVYVAERQKSVFGRTYGYCVASIIFFHFCVNIGMTIGLAPVVGIPLPFFSYGGSSLWSFTTLLFILLAIDAARKQDLERH</sequence>
<evidence type="ECO:0000313" key="9">
    <source>
        <dbReference type="EMBL" id="RIY11315.1"/>
    </source>
</evidence>
<dbReference type="InterPro" id="IPR001182">
    <property type="entry name" value="FtsW/RodA"/>
</dbReference>
<evidence type="ECO:0000256" key="2">
    <source>
        <dbReference type="ARBA" id="ARBA00022692"/>
    </source>
</evidence>
<keyword evidence="3" id="KW-0133">Cell shape</keyword>
<keyword evidence="10" id="KW-1185">Reference proteome</keyword>
<dbReference type="GO" id="GO:0051301">
    <property type="term" value="P:cell division"/>
    <property type="evidence" value="ECO:0007669"/>
    <property type="project" value="InterPro"/>
</dbReference>
<feature type="transmembrane region" description="Helical" evidence="8">
    <location>
        <begin position="190"/>
        <end position="212"/>
    </location>
</feature>
<dbReference type="GO" id="GO:0015648">
    <property type="term" value="F:lipid-linked peptidoglycan transporter activity"/>
    <property type="evidence" value="ECO:0007669"/>
    <property type="project" value="TreeGrafter"/>
</dbReference>
<feature type="transmembrane region" description="Helical" evidence="8">
    <location>
        <begin position="219"/>
        <end position="235"/>
    </location>
</feature>
<evidence type="ECO:0000256" key="6">
    <source>
        <dbReference type="ARBA" id="ARBA00032370"/>
    </source>
</evidence>
<feature type="transmembrane region" description="Helical" evidence="8">
    <location>
        <begin position="83"/>
        <end position="103"/>
    </location>
</feature>
<dbReference type="PANTHER" id="PTHR30474">
    <property type="entry name" value="CELL CYCLE PROTEIN"/>
    <property type="match status" value="1"/>
</dbReference>
<keyword evidence="5 8" id="KW-0472">Membrane</keyword>
<evidence type="ECO:0000256" key="4">
    <source>
        <dbReference type="ARBA" id="ARBA00022989"/>
    </source>
</evidence>
<keyword evidence="4 8" id="KW-1133">Transmembrane helix</keyword>
<dbReference type="GO" id="GO:0005886">
    <property type="term" value="C:plasma membrane"/>
    <property type="evidence" value="ECO:0007669"/>
    <property type="project" value="TreeGrafter"/>
</dbReference>
<feature type="transmembrane region" description="Helical" evidence="8">
    <location>
        <begin position="425"/>
        <end position="446"/>
    </location>
</feature>
<protein>
    <recommendedName>
        <fullName evidence="7">Cell wall polymerase</fullName>
    </recommendedName>
    <alternativeName>
        <fullName evidence="6">Peptidoglycan polymerase</fullName>
    </alternativeName>
</protein>
<feature type="transmembrane region" description="Helical" evidence="8">
    <location>
        <begin position="359"/>
        <end position="380"/>
    </location>
</feature>
<dbReference type="Proteomes" id="UP000284250">
    <property type="component" value="Unassembled WGS sequence"/>
</dbReference>
<name>A0A418R1N0_9BACT</name>
<comment type="caution">
    <text evidence="9">The sequence shown here is derived from an EMBL/GenBank/DDBJ whole genome shotgun (WGS) entry which is preliminary data.</text>
</comment>
<feature type="transmembrane region" description="Helical" evidence="8">
    <location>
        <begin position="269"/>
        <end position="286"/>
    </location>
</feature>
<dbReference type="AlphaFoldDB" id="A0A418R1N0"/>
<proteinExistence type="predicted"/>
<comment type="subcellular location">
    <subcellularLocation>
        <location evidence="1">Membrane</location>
        <topology evidence="1">Multi-pass membrane protein</topology>
    </subcellularLocation>
</comment>
<dbReference type="InterPro" id="IPR018365">
    <property type="entry name" value="Cell_cycle_FtsW-rel_CS"/>
</dbReference>
<keyword evidence="2 8" id="KW-0812">Transmembrane</keyword>
<dbReference type="OrthoDB" id="9768187at2"/>
<evidence type="ECO:0000313" key="10">
    <source>
        <dbReference type="Proteomes" id="UP000284250"/>
    </source>
</evidence>
<evidence type="ECO:0000256" key="8">
    <source>
        <dbReference type="SAM" id="Phobius"/>
    </source>
</evidence>
<dbReference type="GO" id="GO:0008360">
    <property type="term" value="P:regulation of cell shape"/>
    <property type="evidence" value="ECO:0007669"/>
    <property type="project" value="UniProtKB-KW"/>
</dbReference>
<feature type="transmembrane region" description="Helical" evidence="8">
    <location>
        <begin position="110"/>
        <end position="130"/>
    </location>
</feature>
<reference evidence="9 10" key="1">
    <citation type="submission" date="2019-01" db="EMBL/GenBank/DDBJ databases">
        <title>Hymenobacter humicola sp. nov., isolated from soils in Antarctica.</title>
        <authorList>
            <person name="Sedlacek I."/>
            <person name="Holochova P."/>
            <person name="Kralova S."/>
            <person name="Pantucek R."/>
            <person name="Stankova E."/>
            <person name="Vrbovska V."/>
            <person name="Kristofova L."/>
            <person name="Svec P."/>
            <person name="Busse H.-J."/>
        </authorList>
    </citation>
    <scope>NUCLEOTIDE SEQUENCE [LARGE SCALE GENOMIC DNA]</scope>
    <source>
        <strain evidence="9 10">CCM 8852</strain>
    </source>
</reference>
<dbReference type="NCBIfam" id="NF037961">
    <property type="entry name" value="RodA_shape"/>
    <property type="match status" value="1"/>
</dbReference>
<dbReference type="Pfam" id="PF01098">
    <property type="entry name" value="FTSW_RODA_SPOVE"/>
    <property type="match status" value="1"/>
</dbReference>
<evidence type="ECO:0000256" key="5">
    <source>
        <dbReference type="ARBA" id="ARBA00023136"/>
    </source>
</evidence>
<dbReference type="PROSITE" id="PS00428">
    <property type="entry name" value="FTSW_RODA_SPOVE"/>
    <property type="match status" value="1"/>
</dbReference>